<feature type="compositionally biased region" description="Basic and acidic residues" evidence="2">
    <location>
        <begin position="86"/>
        <end position="100"/>
    </location>
</feature>
<dbReference type="AlphaFoldDB" id="Q4TGX1"/>
<evidence type="ECO:0000313" key="4">
    <source>
        <dbReference type="EMBL" id="CAF87861.1"/>
    </source>
</evidence>
<name>Q4TGX1_TETNG</name>
<dbReference type="Pfam" id="PF00620">
    <property type="entry name" value="RhoGAP"/>
    <property type="match status" value="1"/>
</dbReference>
<dbReference type="GO" id="GO:0051058">
    <property type="term" value="P:negative regulation of small GTPase mediated signal transduction"/>
    <property type="evidence" value="ECO:0007669"/>
    <property type="project" value="TreeGrafter"/>
</dbReference>
<feature type="region of interest" description="Disordered" evidence="2">
    <location>
        <begin position="46"/>
        <end position="225"/>
    </location>
</feature>
<dbReference type="OrthoDB" id="185175at2759"/>
<evidence type="ECO:0000259" key="3">
    <source>
        <dbReference type="PROSITE" id="PS50238"/>
    </source>
</evidence>
<reference evidence="4" key="2">
    <citation type="submission" date="2004-02" db="EMBL/GenBank/DDBJ databases">
        <authorList>
            <consortium name="Genoscope"/>
            <consortium name="Whitehead Institute Centre for Genome Research"/>
        </authorList>
    </citation>
    <scope>NUCLEOTIDE SEQUENCE</scope>
</reference>
<dbReference type="SUPFAM" id="SSF48350">
    <property type="entry name" value="GTPase activation domain, GAP"/>
    <property type="match status" value="1"/>
</dbReference>
<dbReference type="GO" id="GO:0006911">
    <property type="term" value="P:phagocytosis, engulfment"/>
    <property type="evidence" value="ECO:0007669"/>
    <property type="project" value="TreeGrafter"/>
</dbReference>
<dbReference type="InterPro" id="IPR008936">
    <property type="entry name" value="Rho_GTPase_activation_prot"/>
</dbReference>
<dbReference type="PANTHER" id="PTHR15228:SF20">
    <property type="entry name" value="RHO GTPASE-ACTIVATING PROTEIN 25"/>
    <property type="match status" value="1"/>
</dbReference>
<dbReference type="EMBL" id="CAAE01003425">
    <property type="protein sequence ID" value="CAF87861.1"/>
    <property type="molecule type" value="Genomic_DNA"/>
</dbReference>
<proteinExistence type="predicted"/>
<reference evidence="4" key="1">
    <citation type="journal article" date="2004" name="Nature">
        <title>Genome duplication in the teleost fish Tetraodon nigroviridis reveals the early vertebrate proto-karyotype.</title>
        <authorList>
            <person name="Jaillon O."/>
            <person name="Aury J.-M."/>
            <person name="Brunet F."/>
            <person name="Petit J.-L."/>
            <person name="Stange-Thomann N."/>
            <person name="Mauceli E."/>
            <person name="Bouneau L."/>
            <person name="Fischer C."/>
            <person name="Ozouf-Costaz C."/>
            <person name="Bernot A."/>
            <person name="Nicaud S."/>
            <person name="Jaffe D."/>
            <person name="Fisher S."/>
            <person name="Lutfalla G."/>
            <person name="Dossat C."/>
            <person name="Segurens B."/>
            <person name="Dasilva C."/>
            <person name="Salanoubat M."/>
            <person name="Levy M."/>
            <person name="Boudet N."/>
            <person name="Castellano S."/>
            <person name="Anthouard V."/>
            <person name="Jubin C."/>
            <person name="Castelli V."/>
            <person name="Katinka M."/>
            <person name="Vacherie B."/>
            <person name="Biemont C."/>
            <person name="Skalli Z."/>
            <person name="Cattolico L."/>
            <person name="Poulain J."/>
            <person name="De Berardinis V."/>
            <person name="Cruaud C."/>
            <person name="Duprat S."/>
            <person name="Brottier P."/>
            <person name="Coutanceau J.-P."/>
            <person name="Gouzy J."/>
            <person name="Parra G."/>
            <person name="Lardier G."/>
            <person name="Chapple C."/>
            <person name="McKernan K.J."/>
            <person name="McEwan P."/>
            <person name="Bosak S."/>
            <person name="Kellis M."/>
            <person name="Volff J.-N."/>
            <person name="Guigo R."/>
            <person name="Zody M.C."/>
            <person name="Mesirov J."/>
            <person name="Lindblad-Toh K."/>
            <person name="Birren B."/>
            <person name="Nusbaum C."/>
            <person name="Kahn D."/>
            <person name="Robinson-Rechavi M."/>
            <person name="Laudet V."/>
            <person name="Schachter V."/>
            <person name="Quetier F."/>
            <person name="Saurin W."/>
            <person name="Scarpelli C."/>
            <person name="Wincker P."/>
            <person name="Lander E.S."/>
            <person name="Weissenbach J."/>
            <person name="Roest Crollius H."/>
        </authorList>
    </citation>
    <scope>NUCLEOTIDE SEQUENCE [LARGE SCALE GENOMIC DNA]</scope>
</reference>
<protein>
    <submittedName>
        <fullName evidence="4">(spotted green pufferfish) hypothetical protein</fullName>
    </submittedName>
</protein>
<dbReference type="Gene3D" id="1.10.555.10">
    <property type="entry name" value="Rho GTPase activation protein"/>
    <property type="match status" value="1"/>
</dbReference>
<feature type="domain" description="Rho-GAP" evidence="3">
    <location>
        <begin position="1"/>
        <end position="214"/>
    </location>
</feature>
<dbReference type="InterPro" id="IPR000198">
    <property type="entry name" value="RhoGAP_dom"/>
</dbReference>
<dbReference type="PROSITE" id="PS50238">
    <property type="entry name" value="RHOGAP"/>
    <property type="match status" value="1"/>
</dbReference>
<dbReference type="KEGG" id="tng:GSTEN00000889G001"/>
<evidence type="ECO:0000256" key="2">
    <source>
        <dbReference type="SAM" id="MobiDB-lite"/>
    </source>
</evidence>
<evidence type="ECO:0000256" key="1">
    <source>
        <dbReference type="ARBA" id="ARBA00022468"/>
    </source>
</evidence>
<dbReference type="InterPro" id="IPR051025">
    <property type="entry name" value="RhoGAP"/>
</dbReference>
<dbReference type="GO" id="GO:0007015">
    <property type="term" value="P:actin filament organization"/>
    <property type="evidence" value="ECO:0007669"/>
    <property type="project" value="TreeGrafter"/>
</dbReference>
<dbReference type="GO" id="GO:0005096">
    <property type="term" value="F:GTPase activator activity"/>
    <property type="evidence" value="ECO:0007669"/>
    <property type="project" value="UniProtKB-KW"/>
</dbReference>
<dbReference type="PANTHER" id="PTHR15228">
    <property type="entry name" value="SPERMATHECAL PHYSIOLOGY VARIANT"/>
    <property type="match status" value="1"/>
</dbReference>
<sequence>SDTDVHTVASLLKLYLRELPEPVVPWTQYQDFLDCTSVWDSNNTEVSVRGAAESHSEQDERGEPGHRDGDQPAQAPDRGPHHRHESHASDPEADDGHDQPAPDSVSSLQRHAPVSPVQQDGEPEEHSTELRWLGVCGDGGNLSFRVSGGGGGQSHARQGTLQPPSPAYVSILRPVVRRSPQTDSDPAHLQLPPHRDGSQGRSPQPLEPRPGDLGGEGRDLVRGHF</sequence>
<feature type="compositionally biased region" description="Basic and acidic residues" evidence="2">
    <location>
        <begin position="215"/>
        <end position="225"/>
    </location>
</feature>
<feature type="compositionally biased region" description="Basic and acidic residues" evidence="2">
    <location>
        <begin position="52"/>
        <end position="70"/>
    </location>
</feature>
<gene>
    <name evidence="4" type="ORF">GSTENG00000889001</name>
</gene>
<accession>Q4TGX1</accession>
<dbReference type="GO" id="GO:0001891">
    <property type="term" value="C:phagocytic cup"/>
    <property type="evidence" value="ECO:0007669"/>
    <property type="project" value="TreeGrafter"/>
</dbReference>
<feature type="non-terminal residue" evidence="4">
    <location>
        <position position="225"/>
    </location>
</feature>
<comment type="caution">
    <text evidence="4">The sequence shown here is derived from an EMBL/GenBank/DDBJ whole genome shotgun (WGS) entry which is preliminary data.</text>
</comment>
<keyword evidence="1" id="KW-0343">GTPase activation</keyword>
<dbReference type="GO" id="GO:0007165">
    <property type="term" value="P:signal transduction"/>
    <property type="evidence" value="ECO:0007669"/>
    <property type="project" value="InterPro"/>
</dbReference>
<organism evidence="4">
    <name type="scientific">Tetraodon nigroviridis</name>
    <name type="common">Spotted green pufferfish</name>
    <name type="synonym">Chelonodon nigroviridis</name>
    <dbReference type="NCBI Taxonomy" id="99883"/>
    <lineage>
        <taxon>Eukaryota</taxon>
        <taxon>Metazoa</taxon>
        <taxon>Chordata</taxon>
        <taxon>Craniata</taxon>
        <taxon>Vertebrata</taxon>
        <taxon>Euteleostomi</taxon>
        <taxon>Actinopterygii</taxon>
        <taxon>Neopterygii</taxon>
        <taxon>Teleostei</taxon>
        <taxon>Neoteleostei</taxon>
        <taxon>Acanthomorphata</taxon>
        <taxon>Eupercaria</taxon>
        <taxon>Tetraodontiformes</taxon>
        <taxon>Tetradontoidea</taxon>
        <taxon>Tetraodontidae</taxon>
        <taxon>Tetraodon</taxon>
    </lineage>
</organism>